<accession>A0AA44JBD8</accession>
<proteinExistence type="predicted"/>
<dbReference type="InterPro" id="IPR029061">
    <property type="entry name" value="THDP-binding"/>
</dbReference>
<dbReference type="InterPro" id="IPR011766">
    <property type="entry name" value="TPP_enzyme_TPP-bd"/>
</dbReference>
<dbReference type="EMBL" id="JAAMAY010000043">
    <property type="protein sequence ID" value="NTC32065.1"/>
    <property type="molecule type" value="Genomic_DNA"/>
</dbReference>
<evidence type="ECO:0000313" key="6">
    <source>
        <dbReference type="EMBL" id="NTC32065.1"/>
    </source>
</evidence>
<dbReference type="AlphaFoldDB" id="A0AA44JBD8"/>
<organism evidence="6 7">
    <name type="scientific">Agrobacterium tumefaciens</name>
    <dbReference type="NCBI Taxonomy" id="358"/>
    <lineage>
        <taxon>Bacteria</taxon>
        <taxon>Pseudomonadati</taxon>
        <taxon>Pseudomonadota</taxon>
        <taxon>Alphaproteobacteria</taxon>
        <taxon>Hyphomicrobiales</taxon>
        <taxon>Rhizobiaceae</taxon>
        <taxon>Rhizobium/Agrobacterium group</taxon>
        <taxon>Agrobacterium</taxon>
        <taxon>Agrobacterium tumefaciens complex</taxon>
    </lineage>
</organism>
<dbReference type="PANTHER" id="PTHR42818">
    <property type="entry name" value="SULFOPYRUVATE DECARBOXYLASE SUBUNIT ALPHA"/>
    <property type="match status" value="1"/>
</dbReference>
<dbReference type="PANTHER" id="PTHR42818:SF1">
    <property type="entry name" value="SULFOPYRUVATE DECARBOXYLASE"/>
    <property type="match status" value="1"/>
</dbReference>
<dbReference type="RefSeq" id="WP_174021568.1">
    <property type="nucleotide sequence ID" value="NZ_JAAMAY010000043.1"/>
</dbReference>
<dbReference type="Gene3D" id="3.40.50.970">
    <property type="match status" value="2"/>
</dbReference>
<dbReference type="Pfam" id="PF02775">
    <property type="entry name" value="TPP_enzyme_C"/>
    <property type="match status" value="1"/>
</dbReference>
<dbReference type="CDD" id="cd07035">
    <property type="entry name" value="TPP_PYR_POX_like"/>
    <property type="match status" value="1"/>
</dbReference>
<evidence type="ECO:0000256" key="2">
    <source>
        <dbReference type="ARBA" id="ARBA00023052"/>
    </source>
</evidence>
<dbReference type="GO" id="GO:0033980">
    <property type="term" value="F:phosphonopyruvate decarboxylase activity"/>
    <property type="evidence" value="ECO:0007669"/>
    <property type="project" value="UniProtKB-EC"/>
</dbReference>
<keyword evidence="1" id="KW-0210">Decarboxylase</keyword>
<dbReference type="InterPro" id="IPR051818">
    <property type="entry name" value="TPP_dependent_decarboxylase"/>
</dbReference>
<keyword evidence="2" id="KW-0786">Thiamine pyrophosphate</keyword>
<evidence type="ECO:0000313" key="7">
    <source>
        <dbReference type="Proteomes" id="UP000702952"/>
    </source>
</evidence>
<reference evidence="6" key="1">
    <citation type="journal article" date="2020" name="Science">
        <title>Unexpected conservation and global transmission of agrobacterial virulence plasmids.</title>
        <authorList>
            <person name="Weisberg A.J."/>
            <person name="Davis E.W. 2nd"/>
            <person name="Tabima J."/>
            <person name="Belcher M.S."/>
            <person name="Miller M."/>
            <person name="Kuo C.H."/>
            <person name="Loper J.E."/>
            <person name="Grunwald N.J."/>
            <person name="Putnam M.L."/>
            <person name="Chang J.H."/>
        </authorList>
    </citation>
    <scope>NUCLEOTIDE SEQUENCE</scope>
    <source>
        <strain evidence="6">17-1853-1a</strain>
    </source>
</reference>
<evidence type="ECO:0000259" key="5">
    <source>
        <dbReference type="Pfam" id="PF02776"/>
    </source>
</evidence>
<dbReference type="InterPro" id="IPR017684">
    <property type="entry name" value="Phosphono-pyrv_decarboxylase"/>
</dbReference>
<feature type="domain" description="Thiamine pyrophosphate enzyme TPP-binding" evidence="4">
    <location>
        <begin position="235"/>
        <end position="348"/>
    </location>
</feature>
<feature type="domain" description="Thiamine pyrophosphate enzyme N-terminal TPP-binding" evidence="5">
    <location>
        <begin position="12"/>
        <end position="105"/>
    </location>
</feature>
<keyword evidence="3 6" id="KW-0456">Lyase</keyword>
<dbReference type="GO" id="GO:0030976">
    <property type="term" value="F:thiamine pyrophosphate binding"/>
    <property type="evidence" value="ECO:0007669"/>
    <property type="project" value="InterPro"/>
</dbReference>
<evidence type="ECO:0000256" key="1">
    <source>
        <dbReference type="ARBA" id="ARBA00022793"/>
    </source>
</evidence>
<evidence type="ECO:0000256" key="3">
    <source>
        <dbReference type="ARBA" id="ARBA00023239"/>
    </source>
</evidence>
<protein>
    <submittedName>
        <fullName evidence="6">Phosphonopyruvate decarboxylase</fullName>
        <ecNumber evidence="6">4.1.1.82</ecNumber>
    </submittedName>
</protein>
<dbReference type="Proteomes" id="UP000702952">
    <property type="component" value="Unassembled WGS sequence"/>
</dbReference>
<dbReference type="EC" id="4.1.1.82" evidence="6"/>
<evidence type="ECO:0000259" key="4">
    <source>
        <dbReference type="Pfam" id="PF02775"/>
    </source>
</evidence>
<dbReference type="Pfam" id="PF02776">
    <property type="entry name" value="TPP_enzyme_N"/>
    <property type="match status" value="1"/>
</dbReference>
<dbReference type="InterPro" id="IPR012001">
    <property type="entry name" value="Thiamin_PyroP_enz_TPP-bd_dom"/>
</dbReference>
<dbReference type="SUPFAM" id="SSF52518">
    <property type="entry name" value="Thiamin diphosphate-binding fold (THDP-binding)"/>
    <property type="match status" value="2"/>
</dbReference>
<comment type="caution">
    <text evidence="6">The sequence shown here is derived from an EMBL/GenBank/DDBJ whole genome shotgun (WGS) entry which is preliminary data.</text>
</comment>
<gene>
    <name evidence="6" type="primary">aepY</name>
    <name evidence="6" type="ORF">G6M46_28395</name>
</gene>
<sequence length="398" mass="41900">MIDADSFIDGAISSGFSFFTGVPCSYLSPLINRVISRRDSEYVGATSEGEAVAIAAGAWLGGRQTVVMCQNSGLGNAVNPLTSLNYPFRIPTLLIATWRGKPGETDEPQHLLMGRITEALLKLVDIPAVPFPASITEVGPALQNARERMAASGLPFAMIMSRDTVDASTLQDTDFATRLHKGTCTDLSTGMAKPSRQAALERMLSIVPDDTAVIATTGKCGRELFTLQDRKQHIYQVGSMGAASAMALGVSLTTVRPVLVIDGDGAALMKLGNLATIGARGPSNLVHLLLDNGVHDSTGGQATVSASVDFAGIALSCGYKSAWRCSDLPGLETAIGEAFRSDGPTMIHMRITPGSMKNLGRPTLAPCEVALRFKDFLQEPVAQSDKHSTGSTTLVSAS</sequence>
<dbReference type="NCBIfam" id="TIGR03297">
    <property type="entry name" value="Ppyr-DeCO2ase"/>
    <property type="match status" value="1"/>
</dbReference>
<name>A0AA44JBD8_AGRTU</name>
<dbReference type="GO" id="GO:0032923">
    <property type="term" value="P:organic phosphonate biosynthetic process"/>
    <property type="evidence" value="ECO:0007669"/>
    <property type="project" value="InterPro"/>
</dbReference>